<accession>A0A1E5H207</accession>
<protein>
    <submittedName>
        <fullName evidence="2">Uncharacterized protein</fullName>
    </submittedName>
</protein>
<feature type="transmembrane region" description="Helical" evidence="1">
    <location>
        <begin position="6"/>
        <end position="29"/>
    </location>
</feature>
<sequence length="84" mass="9972">MHFDIVTSFMCFFLIIGIATTGLFAYWFIVDFFKKDKPVNNEPEYTEEEQFYASLLQQKVDLDADAFATRKAMMDEFLRHNKEL</sequence>
<dbReference type="Proteomes" id="UP000094764">
    <property type="component" value="Unassembled WGS sequence"/>
</dbReference>
<evidence type="ECO:0000256" key="1">
    <source>
        <dbReference type="SAM" id="Phobius"/>
    </source>
</evidence>
<dbReference type="AlphaFoldDB" id="A0A1E5H207"/>
<evidence type="ECO:0000313" key="3">
    <source>
        <dbReference type="Proteomes" id="UP000094764"/>
    </source>
</evidence>
<organism evidence="2 3">
    <name type="scientific">Enterococcus quebecensis</name>
    <dbReference type="NCBI Taxonomy" id="903983"/>
    <lineage>
        <taxon>Bacteria</taxon>
        <taxon>Bacillati</taxon>
        <taxon>Bacillota</taxon>
        <taxon>Bacilli</taxon>
        <taxon>Lactobacillales</taxon>
        <taxon>Enterococcaceae</taxon>
        <taxon>Enterococcus</taxon>
    </lineage>
</organism>
<evidence type="ECO:0000313" key="2">
    <source>
        <dbReference type="EMBL" id="OEG18845.1"/>
    </source>
</evidence>
<name>A0A1E5H207_9ENTE</name>
<proteinExistence type="predicted"/>
<keyword evidence="3" id="KW-1185">Reference proteome</keyword>
<keyword evidence="1" id="KW-0472">Membrane</keyword>
<comment type="caution">
    <text evidence="2">The sequence shown here is derived from an EMBL/GenBank/DDBJ whole genome shotgun (WGS) entry which is preliminary data.</text>
</comment>
<gene>
    <name evidence="2" type="ORF">BCR23_12955</name>
</gene>
<dbReference type="STRING" id="903983.BCR23_12955"/>
<keyword evidence="1" id="KW-0812">Transmembrane</keyword>
<dbReference type="RefSeq" id="WP_069634032.1">
    <property type="nucleotide sequence ID" value="NZ_JXKZ01000020.1"/>
</dbReference>
<reference evidence="3" key="1">
    <citation type="submission" date="2016-09" db="EMBL/GenBank/DDBJ databases">
        <authorList>
            <person name="Gulvik C.A."/>
        </authorList>
    </citation>
    <scope>NUCLEOTIDE SEQUENCE [LARGE SCALE GENOMIC DNA]</scope>
    <source>
        <strain evidence="3">LMG 26306</strain>
    </source>
</reference>
<keyword evidence="1" id="KW-1133">Transmembrane helix</keyword>
<dbReference type="EMBL" id="MIKB01000002">
    <property type="protein sequence ID" value="OEG18845.1"/>
    <property type="molecule type" value="Genomic_DNA"/>
</dbReference>
<dbReference type="OrthoDB" id="9897943at2"/>